<reference evidence="3 4" key="1">
    <citation type="submission" date="2022-01" db="EMBL/GenBank/DDBJ databases">
        <title>Novel bile acid biosynthetic pathways are enriched in the microbiome of centenarians.</title>
        <authorList>
            <person name="Sato Y."/>
            <person name="Atarashi K."/>
            <person name="Plichta R.D."/>
            <person name="Arai Y."/>
            <person name="Sasajima S."/>
            <person name="Kearney M.S."/>
            <person name="Suda W."/>
            <person name="Takeshita K."/>
            <person name="Sasaki T."/>
            <person name="Okamoto S."/>
            <person name="Skelly N.A."/>
            <person name="Okamura Y."/>
            <person name="Vlamakis H."/>
            <person name="Li Y."/>
            <person name="Tanoue T."/>
            <person name="Takei H."/>
            <person name="Nittono H."/>
            <person name="Narushima S."/>
            <person name="Irie J."/>
            <person name="Itoh H."/>
            <person name="Moriya K."/>
            <person name="Sugiura Y."/>
            <person name="Suematsu M."/>
            <person name="Moritoki N."/>
            <person name="Shibata S."/>
            <person name="Littman R.D."/>
            <person name="Fischbach A.M."/>
            <person name="Uwamino Y."/>
            <person name="Inoue T."/>
            <person name="Honda A."/>
            <person name="Hattori M."/>
            <person name="Murai T."/>
            <person name="Xavier J.R."/>
            <person name="Hirose N."/>
            <person name="Honda K."/>
        </authorList>
    </citation>
    <scope>NUCLEOTIDE SEQUENCE [LARGE SCALE GENOMIC DNA]</scope>
    <source>
        <strain evidence="3 4">CE91-St30</strain>
    </source>
</reference>
<protein>
    <recommendedName>
        <fullName evidence="2">Oxidoreductase molybdopterin-binding domain-containing protein</fullName>
    </recommendedName>
</protein>
<feature type="region of interest" description="Disordered" evidence="1">
    <location>
        <begin position="39"/>
        <end position="63"/>
    </location>
</feature>
<dbReference type="Pfam" id="PF00174">
    <property type="entry name" value="Oxidored_molyb"/>
    <property type="match status" value="1"/>
</dbReference>
<keyword evidence="4" id="KW-1185">Reference proteome</keyword>
<dbReference type="InterPro" id="IPR036374">
    <property type="entry name" value="OxRdtase_Mopterin-bd_sf"/>
</dbReference>
<dbReference type="SUPFAM" id="SSF56524">
    <property type="entry name" value="Oxidoreductase molybdopterin-binding domain"/>
    <property type="match status" value="1"/>
</dbReference>
<evidence type="ECO:0000313" key="3">
    <source>
        <dbReference type="EMBL" id="BDE95048.1"/>
    </source>
</evidence>
<sequence length="552" mass="61162">MKDNEQERPDVRSRSKAKAIIVLLSVALVAAAAVWGCSPQASTDEPKSTDTKTESASGAKADDSAVDELAAYSGFPTEGRFVDGVASLPDFYKNAEKNEANAKAEAPRRYTDRNGFTVQPVPSDPVSWNNTYLNADARGCTSCHTLENALMSLPTYHRLIFFGYPTEQSYQNCIACHSDSYSGIKLADIIHTTHFGSQMFADDNGDCQSCHYINPDTGNFDRWDEVKYNLYKGITDVTADDLEADITYDQTTITPAENRIFKTVKDEPSEWLTDDSKVDQSIFDNWVISIDGDCENPAEMTLPEMVEQFGTVKQVMKMDCTINGVGQATIMQSEVEGIPLSAIIDFAKPKAGANTVSPIGSDGYDYAQMSIDWLLENDAIIVTKMDGEMLPNTQGYPCMIWVNKTSGGNFTKRISNLTFMTKAEEDLDNQLYIGQFTDDKTGEIYSKPNSGILNYPTGVVLSGDEAKTVHLEGFADAWDEPIKKIEYSFDHGATWTVLDTPDNNADNWTYWRMDFTPPAAGAYLLDIRTTSITPEGADRVCQYNTQFMFTVE</sequence>
<dbReference type="Gene3D" id="2.60.40.650">
    <property type="match status" value="1"/>
</dbReference>
<accession>A0ABM7WFQ5</accession>
<gene>
    <name evidence="3" type="ORF">CE91St30_03810</name>
</gene>
<evidence type="ECO:0000259" key="2">
    <source>
        <dbReference type="Pfam" id="PF00174"/>
    </source>
</evidence>
<organism evidence="3 4">
    <name type="scientific">Raoultibacter timonensis</name>
    <dbReference type="NCBI Taxonomy" id="1907662"/>
    <lineage>
        <taxon>Bacteria</taxon>
        <taxon>Bacillati</taxon>
        <taxon>Actinomycetota</taxon>
        <taxon>Coriobacteriia</taxon>
        <taxon>Eggerthellales</taxon>
        <taxon>Eggerthellaceae</taxon>
        <taxon>Raoultibacter</taxon>
    </lineage>
</organism>
<dbReference type="InterPro" id="IPR036280">
    <property type="entry name" value="Multihaem_cyt_sf"/>
</dbReference>
<dbReference type="InterPro" id="IPR014756">
    <property type="entry name" value="Ig_E-set"/>
</dbReference>
<dbReference type="Gene3D" id="3.90.420.10">
    <property type="entry name" value="Oxidoreductase, molybdopterin-binding domain"/>
    <property type="match status" value="1"/>
</dbReference>
<evidence type="ECO:0000256" key="1">
    <source>
        <dbReference type="SAM" id="MobiDB-lite"/>
    </source>
</evidence>
<dbReference type="Proteomes" id="UP001320544">
    <property type="component" value="Chromosome"/>
</dbReference>
<name>A0ABM7WFQ5_9ACTN</name>
<dbReference type="SUPFAM" id="SSF48695">
    <property type="entry name" value="Multiheme cytochromes"/>
    <property type="match status" value="1"/>
</dbReference>
<dbReference type="SUPFAM" id="SSF81296">
    <property type="entry name" value="E set domains"/>
    <property type="match status" value="1"/>
</dbReference>
<dbReference type="EMBL" id="AP025564">
    <property type="protein sequence ID" value="BDE95048.1"/>
    <property type="molecule type" value="Genomic_DNA"/>
</dbReference>
<dbReference type="InterPro" id="IPR000572">
    <property type="entry name" value="OxRdtase_Mopterin-bd_dom"/>
</dbReference>
<dbReference type="Gene3D" id="3.90.10.10">
    <property type="entry name" value="Cytochrome C3"/>
    <property type="match status" value="1"/>
</dbReference>
<feature type="compositionally biased region" description="Basic and acidic residues" evidence="1">
    <location>
        <begin position="44"/>
        <end position="53"/>
    </location>
</feature>
<feature type="domain" description="Oxidoreductase molybdopterin-binding" evidence="2">
    <location>
        <begin position="283"/>
        <end position="424"/>
    </location>
</feature>
<dbReference type="RefSeq" id="WP_244411542.1">
    <property type="nucleotide sequence ID" value="NZ_AP025564.1"/>
</dbReference>
<evidence type="ECO:0000313" key="4">
    <source>
        <dbReference type="Proteomes" id="UP001320544"/>
    </source>
</evidence>
<proteinExistence type="predicted"/>